<organism evidence="1 2">
    <name type="scientific">Caenorhabditis nigoni</name>
    <dbReference type="NCBI Taxonomy" id="1611254"/>
    <lineage>
        <taxon>Eukaryota</taxon>
        <taxon>Metazoa</taxon>
        <taxon>Ecdysozoa</taxon>
        <taxon>Nematoda</taxon>
        <taxon>Chromadorea</taxon>
        <taxon>Rhabditida</taxon>
        <taxon>Rhabditina</taxon>
        <taxon>Rhabditomorpha</taxon>
        <taxon>Rhabditoidea</taxon>
        <taxon>Rhabditidae</taxon>
        <taxon>Peloderinae</taxon>
        <taxon>Caenorhabditis</taxon>
    </lineage>
</organism>
<gene>
    <name evidence="1" type="primary">Cnig_chr_V.g18443</name>
    <name evidence="1" type="ORF">B9Z55_018443</name>
</gene>
<proteinExistence type="predicted"/>
<protein>
    <submittedName>
        <fullName evidence="1">Uncharacterized protein</fullName>
    </submittedName>
</protein>
<reference evidence="2" key="1">
    <citation type="submission" date="2017-10" db="EMBL/GenBank/DDBJ databases">
        <title>Rapid genome shrinkage in a self-fertile nematode reveals novel sperm competition proteins.</title>
        <authorList>
            <person name="Yin D."/>
            <person name="Schwarz E.M."/>
            <person name="Thomas C.G."/>
            <person name="Felde R.L."/>
            <person name="Korf I.F."/>
            <person name="Cutter A.D."/>
            <person name="Schartner C.M."/>
            <person name="Ralston E.J."/>
            <person name="Meyer B.J."/>
            <person name="Haag E.S."/>
        </authorList>
    </citation>
    <scope>NUCLEOTIDE SEQUENCE [LARGE SCALE GENOMIC DNA]</scope>
    <source>
        <strain evidence="2">JU1422</strain>
    </source>
</reference>
<keyword evidence="2" id="KW-1185">Reference proteome</keyword>
<dbReference type="Proteomes" id="UP000230233">
    <property type="component" value="Chromosome V"/>
</dbReference>
<evidence type="ECO:0000313" key="2">
    <source>
        <dbReference type="Proteomes" id="UP000230233"/>
    </source>
</evidence>
<accession>A0A2G5TE74</accession>
<sequence>MESSTQNVPSVSIGLGKITSLVKEIVPDITEPQLAHLGELQRGVMFANYLSNCRVKSTYEQELARLSMTVERSETIPQDQPTNIMDSPPAAFYLAEIRKYVNSIAPKITDEQLAQLTELQKLVISATAASTRLLRAEYEAKVSKMKNEVEISVMLDNLERALASKAISSSST</sequence>
<evidence type="ECO:0000313" key="1">
    <source>
        <dbReference type="EMBL" id="PIC25557.1"/>
    </source>
</evidence>
<dbReference type="EMBL" id="PDUG01000005">
    <property type="protein sequence ID" value="PIC25557.1"/>
    <property type="molecule type" value="Genomic_DNA"/>
</dbReference>
<name>A0A2G5TE74_9PELO</name>
<comment type="caution">
    <text evidence="1">The sequence shown here is derived from an EMBL/GenBank/DDBJ whole genome shotgun (WGS) entry which is preliminary data.</text>
</comment>
<dbReference type="OrthoDB" id="10338712at2759"/>
<dbReference type="AlphaFoldDB" id="A0A2G5TE74"/>